<keyword evidence="1" id="KW-1133">Transmembrane helix</keyword>
<feature type="transmembrane region" description="Helical" evidence="1">
    <location>
        <begin position="45"/>
        <end position="68"/>
    </location>
</feature>
<accession>A0A1W1X9M8</accession>
<sequence length="231" mass="26070">MEHENSDFITIVGSAYYQPITDLIDRLLQENAHDPQRTSISTTENGYACATIILLITLLESFTSRIFFLNHFYSGKYKGKSSPCELIIGCFPDIDNKENLEEVLLLRNIITHNHVWHFDPVDIDHSSLKTLKTAKNIGFKPNKNYDTIVEDGKCETKRLHLPAYPTAVGVREVGITFHVVWETLCFMNKKSSSDTPLVGQTVGFRGKRIQFSQLLSLFPAFDIAIEQSAAG</sequence>
<keyword evidence="1" id="KW-0812">Transmembrane</keyword>
<dbReference type="RefSeq" id="WP_139798649.1">
    <property type="nucleotide sequence ID" value="NZ_FWXD01000004.1"/>
</dbReference>
<dbReference type="STRING" id="1121001.SAMN02745857_00872"/>
<dbReference type="AlphaFoldDB" id="A0A1W1X9M8"/>
<protein>
    <submittedName>
        <fullName evidence="2">Uncharacterized protein</fullName>
    </submittedName>
</protein>
<keyword evidence="1" id="KW-0472">Membrane</keyword>
<evidence type="ECO:0000256" key="1">
    <source>
        <dbReference type="SAM" id="Phobius"/>
    </source>
</evidence>
<dbReference type="OrthoDB" id="9180040at2"/>
<organism evidence="2 3">
    <name type="scientific">Andreprevotia lacus DSM 23236</name>
    <dbReference type="NCBI Taxonomy" id="1121001"/>
    <lineage>
        <taxon>Bacteria</taxon>
        <taxon>Pseudomonadati</taxon>
        <taxon>Pseudomonadota</taxon>
        <taxon>Betaproteobacteria</taxon>
        <taxon>Neisseriales</taxon>
        <taxon>Chitinibacteraceae</taxon>
        <taxon>Andreprevotia</taxon>
    </lineage>
</organism>
<evidence type="ECO:0000313" key="3">
    <source>
        <dbReference type="Proteomes" id="UP000192761"/>
    </source>
</evidence>
<dbReference type="Proteomes" id="UP000192761">
    <property type="component" value="Unassembled WGS sequence"/>
</dbReference>
<evidence type="ECO:0000313" key="2">
    <source>
        <dbReference type="EMBL" id="SMC20221.1"/>
    </source>
</evidence>
<gene>
    <name evidence="2" type="ORF">SAMN02745857_00872</name>
</gene>
<proteinExistence type="predicted"/>
<keyword evidence="3" id="KW-1185">Reference proteome</keyword>
<dbReference type="EMBL" id="FWXD01000004">
    <property type="protein sequence ID" value="SMC20221.1"/>
    <property type="molecule type" value="Genomic_DNA"/>
</dbReference>
<reference evidence="2 3" key="1">
    <citation type="submission" date="2017-04" db="EMBL/GenBank/DDBJ databases">
        <authorList>
            <person name="Afonso C.L."/>
            <person name="Miller P.J."/>
            <person name="Scott M.A."/>
            <person name="Spackman E."/>
            <person name="Goraichik I."/>
            <person name="Dimitrov K.M."/>
            <person name="Suarez D.L."/>
            <person name="Swayne D.E."/>
        </authorList>
    </citation>
    <scope>NUCLEOTIDE SEQUENCE [LARGE SCALE GENOMIC DNA]</scope>
    <source>
        <strain evidence="2 3">DSM 23236</strain>
    </source>
</reference>
<name>A0A1W1X9M8_9NEIS</name>